<reference evidence="2 3" key="1">
    <citation type="journal article" date="2015" name="Genome Biol. Evol.">
        <title>Phylogenomic analyses indicate that early fungi evolved digesting cell walls of algal ancestors of land plants.</title>
        <authorList>
            <person name="Chang Y."/>
            <person name="Wang S."/>
            <person name="Sekimoto S."/>
            <person name="Aerts A.L."/>
            <person name="Choi C."/>
            <person name="Clum A."/>
            <person name="LaButti K.M."/>
            <person name="Lindquist E.A."/>
            <person name="Yee Ngan C."/>
            <person name="Ohm R.A."/>
            <person name="Salamov A.A."/>
            <person name="Grigoriev I.V."/>
            <person name="Spatafora J.W."/>
            <person name="Berbee M.L."/>
        </authorList>
    </citation>
    <scope>NUCLEOTIDE SEQUENCE [LARGE SCALE GENOMIC DNA]</scope>
    <source>
        <strain evidence="2 3">NRRL 1564</strain>
    </source>
</reference>
<feature type="compositionally biased region" description="Basic residues" evidence="1">
    <location>
        <begin position="133"/>
        <end position="144"/>
    </location>
</feature>
<evidence type="ECO:0000256" key="1">
    <source>
        <dbReference type="SAM" id="MobiDB-lite"/>
    </source>
</evidence>
<feature type="region of interest" description="Disordered" evidence="1">
    <location>
        <begin position="114"/>
        <end position="144"/>
    </location>
</feature>
<dbReference type="AlphaFoldDB" id="A0A2G5B3F3"/>
<proteinExistence type="predicted"/>
<keyword evidence="3" id="KW-1185">Reference proteome</keyword>
<evidence type="ECO:0000313" key="2">
    <source>
        <dbReference type="EMBL" id="PIA13553.1"/>
    </source>
</evidence>
<accession>A0A2G5B3F3</accession>
<dbReference type="Proteomes" id="UP000242474">
    <property type="component" value="Unassembled WGS sequence"/>
</dbReference>
<evidence type="ECO:0000313" key="3">
    <source>
        <dbReference type="Proteomes" id="UP000242474"/>
    </source>
</evidence>
<sequence length="144" mass="15788">MDTAYVSTDDEEEHSMIEYEEAVELVQEAPPGLAAKIAEQMEQVIPILGDKGDREATIMAFLEETWLLGKSAAKCLRAEAHFKAQREQLKAHHAAVTADEEELASLIAQYEKTKKMPGRAPGAGGGKPQVHQRGPRRTRGAKGH</sequence>
<organism evidence="2 3">
    <name type="scientific">Coemansia reversa (strain ATCC 12441 / NRRL 1564)</name>
    <dbReference type="NCBI Taxonomy" id="763665"/>
    <lineage>
        <taxon>Eukaryota</taxon>
        <taxon>Fungi</taxon>
        <taxon>Fungi incertae sedis</taxon>
        <taxon>Zoopagomycota</taxon>
        <taxon>Kickxellomycotina</taxon>
        <taxon>Kickxellomycetes</taxon>
        <taxon>Kickxellales</taxon>
        <taxon>Kickxellaceae</taxon>
        <taxon>Coemansia</taxon>
    </lineage>
</organism>
<dbReference type="OrthoDB" id="5563266at2759"/>
<name>A0A2G5B3F3_COERN</name>
<protein>
    <submittedName>
        <fullName evidence="2">Uncharacterized protein</fullName>
    </submittedName>
</protein>
<dbReference type="EMBL" id="KZ303533">
    <property type="protein sequence ID" value="PIA13553.1"/>
    <property type="molecule type" value="Genomic_DNA"/>
</dbReference>
<gene>
    <name evidence="2" type="ORF">COEREDRAFT_89487</name>
</gene>